<dbReference type="AlphaFoldDB" id="A0A1W2BNM1"/>
<dbReference type="PROSITE" id="PS01162">
    <property type="entry name" value="QOR_ZETA_CRYSTAL"/>
    <property type="match status" value="1"/>
</dbReference>
<dbReference type="SUPFAM" id="SSF51735">
    <property type="entry name" value="NAD(P)-binding Rossmann-fold domains"/>
    <property type="match status" value="1"/>
</dbReference>
<evidence type="ECO:0000313" key="4">
    <source>
        <dbReference type="EMBL" id="SMC74434.1"/>
    </source>
</evidence>
<dbReference type="Gene3D" id="3.40.50.720">
    <property type="entry name" value="NAD(P)-binding Rossmann-like Domain"/>
    <property type="match status" value="1"/>
</dbReference>
<dbReference type="Gene3D" id="3.90.180.10">
    <property type="entry name" value="Medium-chain alcohol dehydrogenases, catalytic domain"/>
    <property type="match status" value="1"/>
</dbReference>
<dbReference type="EMBL" id="FWXJ01000014">
    <property type="protein sequence ID" value="SMC74434.1"/>
    <property type="molecule type" value="Genomic_DNA"/>
</dbReference>
<keyword evidence="1" id="KW-0521">NADP</keyword>
<dbReference type="Pfam" id="PF00107">
    <property type="entry name" value="ADH_zinc_N"/>
    <property type="match status" value="1"/>
</dbReference>
<dbReference type="STRING" id="1938817.SAMN06296008_11455"/>
<dbReference type="PANTHER" id="PTHR48106:SF13">
    <property type="entry name" value="QUINONE OXIDOREDUCTASE-RELATED"/>
    <property type="match status" value="1"/>
</dbReference>
<evidence type="ECO:0000256" key="1">
    <source>
        <dbReference type="ARBA" id="ARBA00022857"/>
    </source>
</evidence>
<dbReference type="GO" id="GO:0008270">
    <property type="term" value="F:zinc ion binding"/>
    <property type="evidence" value="ECO:0007669"/>
    <property type="project" value="InterPro"/>
</dbReference>
<dbReference type="OrthoDB" id="9805883at2"/>
<sequence>MSQSCYAMIVTRIGPPDVMQAQAMTMPTPKSHEALIEQTAVGVNFVDIYLRAGQAHSHNPEPPFVTGVNAVGIVKEIGSAVTDVKVGDRVTYTNAGVGTYCSHVAVAADSLVQVPSNISDERCAAGFVRVMTAQYLLKQMRPLLPGDKVLIHAGAGGTGQVLVQWAKRMGLEVFATAGSDEKVNFVKDLGADHVINYRKQDFAKEVKELTQGKGVKVVFESVGKDTFMGSLDCLEPKGLAINFGTASGQVENFALQDLHSKSLWICRPTLRTYIADKRDLQAMAKETFEILGDISFRLDIEAVLPLKEAPKAHTMIESRLTKGAIVLIP</sequence>
<gene>
    <name evidence="4" type="ORF">SAMN06296008_11455</name>
</gene>
<dbReference type="InterPro" id="IPR013154">
    <property type="entry name" value="ADH-like_N"/>
</dbReference>
<evidence type="ECO:0000256" key="2">
    <source>
        <dbReference type="ARBA" id="ARBA00023002"/>
    </source>
</evidence>
<dbReference type="InterPro" id="IPR047618">
    <property type="entry name" value="QOR-like"/>
</dbReference>
<keyword evidence="5" id="KW-1185">Reference proteome</keyword>
<dbReference type="InterPro" id="IPR020843">
    <property type="entry name" value="ER"/>
</dbReference>
<dbReference type="SUPFAM" id="SSF50129">
    <property type="entry name" value="GroES-like"/>
    <property type="match status" value="1"/>
</dbReference>
<dbReference type="GO" id="GO:0035925">
    <property type="term" value="F:mRNA 3'-UTR AU-rich region binding"/>
    <property type="evidence" value="ECO:0007669"/>
    <property type="project" value="TreeGrafter"/>
</dbReference>
<dbReference type="GO" id="GO:0070402">
    <property type="term" value="F:NADPH binding"/>
    <property type="evidence" value="ECO:0007669"/>
    <property type="project" value="TreeGrafter"/>
</dbReference>
<reference evidence="4 5" key="1">
    <citation type="submission" date="2017-04" db="EMBL/GenBank/DDBJ databases">
        <authorList>
            <person name="Afonso C.L."/>
            <person name="Miller P.J."/>
            <person name="Scott M.A."/>
            <person name="Spackman E."/>
            <person name="Goraichik I."/>
            <person name="Dimitrov K.M."/>
            <person name="Suarez D.L."/>
            <person name="Swayne D.E."/>
        </authorList>
    </citation>
    <scope>NUCLEOTIDE SEQUENCE [LARGE SCALE GENOMIC DNA]</scope>
    <source>
        <strain evidence="4 5">VK13</strain>
    </source>
</reference>
<dbReference type="Proteomes" id="UP000192708">
    <property type="component" value="Unassembled WGS sequence"/>
</dbReference>
<keyword evidence="2" id="KW-0560">Oxidoreductase</keyword>
<evidence type="ECO:0000313" key="5">
    <source>
        <dbReference type="Proteomes" id="UP000192708"/>
    </source>
</evidence>
<name>A0A1W2BNM1_9BURK</name>
<dbReference type="FunFam" id="3.40.50.720:FF:000053">
    <property type="entry name" value="Quinone oxidoreductase 1"/>
    <property type="match status" value="1"/>
</dbReference>
<dbReference type="RefSeq" id="WP_084285225.1">
    <property type="nucleotide sequence ID" value="NZ_FWXJ01000014.1"/>
</dbReference>
<dbReference type="GO" id="GO:0003960">
    <property type="term" value="F:quinone reductase (NADPH) activity"/>
    <property type="evidence" value="ECO:0007669"/>
    <property type="project" value="InterPro"/>
</dbReference>
<proteinExistence type="predicted"/>
<dbReference type="InterPro" id="IPR036291">
    <property type="entry name" value="NAD(P)-bd_dom_sf"/>
</dbReference>
<dbReference type="GO" id="GO:0005829">
    <property type="term" value="C:cytosol"/>
    <property type="evidence" value="ECO:0007669"/>
    <property type="project" value="TreeGrafter"/>
</dbReference>
<dbReference type="CDD" id="cd05286">
    <property type="entry name" value="QOR2"/>
    <property type="match status" value="1"/>
</dbReference>
<accession>A0A1W2BNM1</accession>
<dbReference type="InterPro" id="IPR011032">
    <property type="entry name" value="GroES-like_sf"/>
</dbReference>
<organism evidence="4 5">
    <name type="scientific">Polynucleobacter kasalickyi</name>
    <dbReference type="NCBI Taxonomy" id="1938817"/>
    <lineage>
        <taxon>Bacteria</taxon>
        <taxon>Pseudomonadati</taxon>
        <taxon>Pseudomonadota</taxon>
        <taxon>Betaproteobacteria</taxon>
        <taxon>Burkholderiales</taxon>
        <taxon>Burkholderiaceae</taxon>
        <taxon>Polynucleobacter</taxon>
    </lineage>
</organism>
<protein>
    <submittedName>
        <fullName evidence="4">NADPH2:quinone reductase</fullName>
    </submittedName>
</protein>
<evidence type="ECO:0000259" key="3">
    <source>
        <dbReference type="SMART" id="SM00829"/>
    </source>
</evidence>
<dbReference type="Pfam" id="PF08240">
    <property type="entry name" value="ADH_N"/>
    <property type="match status" value="1"/>
</dbReference>
<dbReference type="SMART" id="SM00829">
    <property type="entry name" value="PKS_ER"/>
    <property type="match status" value="1"/>
</dbReference>
<dbReference type="InterPro" id="IPR002364">
    <property type="entry name" value="Quin_OxRdtase/zeta-crystal_CS"/>
</dbReference>
<feature type="domain" description="Enoyl reductase (ER)" evidence="3">
    <location>
        <begin position="14"/>
        <end position="327"/>
    </location>
</feature>
<dbReference type="PANTHER" id="PTHR48106">
    <property type="entry name" value="QUINONE OXIDOREDUCTASE PIG3-RELATED"/>
    <property type="match status" value="1"/>
</dbReference>
<dbReference type="InterPro" id="IPR013149">
    <property type="entry name" value="ADH-like_C"/>
</dbReference>